<keyword evidence="3" id="KW-0862">Zinc</keyword>
<dbReference type="OrthoDB" id="25921at2759"/>
<dbReference type="GO" id="GO:0005634">
    <property type="term" value="C:nucleus"/>
    <property type="evidence" value="ECO:0007669"/>
    <property type="project" value="UniProtKB-SubCell"/>
</dbReference>
<feature type="non-terminal residue" evidence="10">
    <location>
        <position position="523"/>
    </location>
</feature>
<dbReference type="GO" id="GO:0045944">
    <property type="term" value="P:positive regulation of transcription by RNA polymerase II"/>
    <property type="evidence" value="ECO:0007669"/>
    <property type="project" value="TreeGrafter"/>
</dbReference>
<evidence type="ECO:0000256" key="7">
    <source>
        <dbReference type="ARBA" id="ARBA00023242"/>
    </source>
</evidence>
<dbReference type="CDD" id="cd12148">
    <property type="entry name" value="fungal_TF_MHR"/>
    <property type="match status" value="1"/>
</dbReference>
<proteinExistence type="predicted"/>
<accession>A0A9P4H6B7</accession>
<dbReference type="GO" id="GO:0000981">
    <property type="term" value="F:DNA-binding transcription factor activity, RNA polymerase II-specific"/>
    <property type="evidence" value="ECO:0007669"/>
    <property type="project" value="TreeGrafter"/>
</dbReference>
<dbReference type="AlphaFoldDB" id="A0A9P4H6B7"/>
<dbReference type="InterPro" id="IPR007219">
    <property type="entry name" value="XnlR_reg_dom"/>
</dbReference>
<evidence type="ECO:0000313" key="11">
    <source>
        <dbReference type="Proteomes" id="UP000799777"/>
    </source>
</evidence>
<feature type="non-terminal residue" evidence="10">
    <location>
        <position position="1"/>
    </location>
</feature>
<keyword evidence="5" id="KW-0238">DNA-binding</keyword>
<dbReference type="PANTHER" id="PTHR47782">
    <property type="entry name" value="ZN(II)2CYS6 TRANSCRIPTION FACTOR (EUROFUNG)-RELATED"/>
    <property type="match status" value="1"/>
</dbReference>
<comment type="caution">
    <text evidence="10">The sequence shown here is derived from an EMBL/GenBank/DDBJ whole genome shotgun (WGS) entry which is preliminary data.</text>
</comment>
<evidence type="ECO:0000256" key="8">
    <source>
        <dbReference type="SAM" id="MobiDB-lite"/>
    </source>
</evidence>
<dbReference type="PANTHER" id="PTHR47782:SF1">
    <property type="entry name" value="PYRIMIDINE PATHWAY REGULATORY PROTEIN 1"/>
    <property type="match status" value="1"/>
</dbReference>
<evidence type="ECO:0000256" key="5">
    <source>
        <dbReference type="ARBA" id="ARBA00023125"/>
    </source>
</evidence>
<dbReference type="GO" id="GO:0008270">
    <property type="term" value="F:zinc ion binding"/>
    <property type="evidence" value="ECO:0007669"/>
    <property type="project" value="InterPro"/>
</dbReference>
<dbReference type="GO" id="GO:0043565">
    <property type="term" value="F:sequence-specific DNA binding"/>
    <property type="evidence" value="ECO:0007669"/>
    <property type="project" value="TreeGrafter"/>
</dbReference>
<keyword evidence="4" id="KW-0805">Transcription regulation</keyword>
<sequence length="523" mass="59040">GDSLRLRSAPRDRAGEREVLRLSRRIAWLESIIRNRLHDVDLSGNASRQQQERQSELTPPISTTDQLARPPDRRAHEIGLISIGAHTDPKYIGPSSGYFLARFLLAKSSQKNVWPVSRAESSASQSIINDLIDAVQGPLPFPNQSLVDRLCKAYFDTIHPQWPVLHEPSFRAAVDKMLSERVTNAGSRQEDPHVSFHLYMVLAISATILSHRSKRQFSGESYCLSALQYFDQLNLQSSIQGLQCMLLLLIFTFHNPHMRLSIWHLNYQCVAAVVDLGLQRNVTASSGISLVDQEMRTRLFWTVYTLDRSISTMMGRPIGLRDEACELRLPNDLDEEDLPGPAPTVGSASCIAISIHFFKLAKLNSELKYVANSIVREAPSYAYPPITDILAWQRDMLSRFDEWSSRFPRDVSGNTYMETLCEIRYHAMKVLLLRPSPAIPIPSSGALIECHESARKSIRLYDKLYRQELMVHDWITLHGIISATITMIYCLRSVSELAMNVKLEDLVGDTNISLSILGAMGEH</sequence>
<dbReference type="InterPro" id="IPR052202">
    <property type="entry name" value="Yeast_MetPath_Reg"/>
</dbReference>
<keyword evidence="6" id="KW-0804">Transcription</keyword>
<gene>
    <name evidence="10" type="ORF">EK21DRAFT_50905</name>
</gene>
<dbReference type="SMART" id="SM00906">
    <property type="entry name" value="Fungal_trans"/>
    <property type="match status" value="1"/>
</dbReference>
<dbReference type="Proteomes" id="UP000799777">
    <property type="component" value="Unassembled WGS sequence"/>
</dbReference>
<protein>
    <recommendedName>
        <fullName evidence="9">Xylanolytic transcriptional activator regulatory domain-containing protein</fullName>
    </recommendedName>
</protein>
<evidence type="ECO:0000256" key="1">
    <source>
        <dbReference type="ARBA" id="ARBA00004123"/>
    </source>
</evidence>
<dbReference type="Pfam" id="PF04082">
    <property type="entry name" value="Fungal_trans"/>
    <property type="match status" value="1"/>
</dbReference>
<feature type="domain" description="Xylanolytic transcriptional activator regulatory" evidence="9">
    <location>
        <begin position="262"/>
        <end position="336"/>
    </location>
</feature>
<evidence type="ECO:0000256" key="2">
    <source>
        <dbReference type="ARBA" id="ARBA00022723"/>
    </source>
</evidence>
<keyword evidence="7" id="KW-0539">Nucleus</keyword>
<feature type="region of interest" description="Disordered" evidence="8">
    <location>
        <begin position="44"/>
        <end position="70"/>
    </location>
</feature>
<evidence type="ECO:0000256" key="4">
    <source>
        <dbReference type="ARBA" id="ARBA00023015"/>
    </source>
</evidence>
<keyword evidence="11" id="KW-1185">Reference proteome</keyword>
<evidence type="ECO:0000256" key="6">
    <source>
        <dbReference type="ARBA" id="ARBA00023163"/>
    </source>
</evidence>
<organism evidence="10 11">
    <name type="scientific">Setomelanomma holmii</name>
    <dbReference type="NCBI Taxonomy" id="210430"/>
    <lineage>
        <taxon>Eukaryota</taxon>
        <taxon>Fungi</taxon>
        <taxon>Dikarya</taxon>
        <taxon>Ascomycota</taxon>
        <taxon>Pezizomycotina</taxon>
        <taxon>Dothideomycetes</taxon>
        <taxon>Pleosporomycetidae</taxon>
        <taxon>Pleosporales</taxon>
        <taxon>Pleosporineae</taxon>
        <taxon>Phaeosphaeriaceae</taxon>
        <taxon>Setomelanomma</taxon>
    </lineage>
</organism>
<name>A0A9P4H6B7_9PLEO</name>
<evidence type="ECO:0000259" key="9">
    <source>
        <dbReference type="SMART" id="SM00906"/>
    </source>
</evidence>
<evidence type="ECO:0000313" key="10">
    <source>
        <dbReference type="EMBL" id="KAF2027757.1"/>
    </source>
</evidence>
<reference evidence="10" key="1">
    <citation type="journal article" date="2020" name="Stud. Mycol.">
        <title>101 Dothideomycetes genomes: a test case for predicting lifestyles and emergence of pathogens.</title>
        <authorList>
            <person name="Haridas S."/>
            <person name="Albert R."/>
            <person name="Binder M."/>
            <person name="Bloem J."/>
            <person name="Labutti K."/>
            <person name="Salamov A."/>
            <person name="Andreopoulos B."/>
            <person name="Baker S."/>
            <person name="Barry K."/>
            <person name="Bills G."/>
            <person name="Bluhm B."/>
            <person name="Cannon C."/>
            <person name="Castanera R."/>
            <person name="Culley D."/>
            <person name="Daum C."/>
            <person name="Ezra D."/>
            <person name="Gonzalez J."/>
            <person name="Henrissat B."/>
            <person name="Kuo A."/>
            <person name="Liang C."/>
            <person name="Lipzen A."/>
            <person name="Lutzoni F."/>
            <person name="Magnuson J."/>
            <person name="Mondo S."/>
            <person name="Nolan M."/>
            <person name="Ohm R."/>
            <person name="Pangilinan J."/>
            <person name="Park H.-J."/>
            <person name="Ramirez L."/>
            <person name="Alfaro M."/>
            <person name="Sun H."/>
            <person name="Tritt A."/>
            <person name="Yoshinaga Y."/>
            <person name="Zwiers L.-H."/>
            <person name="Turgeon B."/>
            <person name="Goodwin S."/>
            <person name="Spatafora J."/>
            <person name="Crous P."/>
            <person name="Grigoriev I."/>
        </authorList>
    </citation>
    <scope>NUCLEOTIDE SEQUENCE</scope>
    <source>
        <strain evidence="10">CBS 110217</strain>
    </source>
</reference>
<keyword evidence="2" id="KW-0479">Metal-binding</keyword>
<dbReference type="GO" id="GO:0006351">
    <property type="term" value="P:DNA-templated transcription"/>
    <property type="evidence" value="ECO:0007669"/>
    <property type="project" value="InterPro"/>
</dbReference>
<feature type="compositionally biased region" description="Polar residues" evidence="8">
    <location>
        <begin position="56"/>
        <end position="66"/>
    </location>
</feature>
<dbReference type="EMBL" id="ML978222">
    <property type="protein sequence ID" value="KAF2027757.1"/>
    <property type="molecule type" value="Genomic_DNA"/>
</dbReference>
<comment type="subcellular location">
    <subcellularLocation>
        <location evidence="1">Nucleus</location>
    </subcellularLocation>
</comment>
<evidence type="ECO:0000256" key="3">
    <source>
        <dbReference type="ARBA" id="ARBA00022833"/>
    </source>
</evidence>